<dbReference type="Proteomes" id="UP000078454">
    <property type="component" value="Unassembled WGS sequence"/>
</dbReference>
<dbReference type="InterPro" id="IPR036388">
    <property type="entry name" value="WH-like_DNA-bd_sf"/>
</dbReference>
<evidence type="ECO:0000313" key="5">
    <source>
        <dbReference type="EMBL" id="OAS21553.1"/>
    </source>
</evidence>
<accession>A0A198AKU9</accession>
<dbReference type="SUPFAM" id="SSF48452">
    <property type="entry name" value="TPR-like"/>
    <property type="match status" value="1"/>
</dbReference>
<protein>
    <submittedName>
        <fullName evidence="5">Helix-turn-helix transcriptional regulator</fullName>
    </submittedName>
</protein>
<keyword evidence="6" id="KW-1185">Reference proteome</keyword>
<dbReference type="CDD" id="cd06170">
    <property type="entry name" value="LuxR_C_like"/>
    <property type="match status" value="1"/>
</dbReference>
<dbReference type="SUPFAM" id="SSF52540">
    <property type="entry name" value="P-loop containing nucleoside triphosphate hydrolases"/>
    <property type="match status" value="1"/>
</dbReference>
<dbReference type="Pfam" id="PF00196">
    <property type="entry name" value="GerE"/>
    <property type="match status" value="1"/>
</dbReference>
<dbReference type="Gene3D" id="1.25.40.10">
    <property type="entry name" value="Tetratricopeptide repeat domain"/>
    <property type="match status" value="1"/>
</dbReference>
<dbReference type="PANTHER" id="PTHR44688">
    <property type="entry name" value="DNA-BINDING TRANSCRIPTIONAL ACTIVATOR DEVR_DOSR"/>
    <property type="match status" value="1"/>
</dbReference>
<dbReference type="InterPro" id="IPR016032">
    <property type="entry name" value="Sig_transdc_resp-reg_C-effctor"/>
</dbReference>
<keyword evidence="1" id="KW-0805">Transcription regulation</keyword>
<evidence type="ECO:0000256" key="3">
    <source>
        <dbReference type="ARBA" id="ARBA00023163"/>
    </source>
</evidence>
<dbReference type="Gene3D" id="1.10.10.10">
    <property type="entry name" value="Winged helix-like DNA-binding domain superfamily/Winged helix DNA-binding domain"/>
    <property type="match status" value="1"/>
</dbReference>
<organism evidence="5 6">
    <name type="scientific">Paenibacillus oryzisoli</name>
    <dbReference type="NCBI Taxonomy" id="1850517"/>
    <lineage>
        <taxon>Bacteria</taxon>
        <taxon>Bacillati</taxon>
        <taxon>Bacillota</taxon>
        <taxon>Bacilli</taxon>
        <taxon>Bacillales</taxon>
        <taxon>Paenibacillaceae</taxon>
        <taxon>Paenibacillus</taxon>
    </lineage>
</organism>
<evidence type="ECO:0000256" key="2">
    <source>
        <dbReference type="ARBA" id="ARBA00023125"/>
    </source>
</evidence>
<dbReference type="STRING" id="1850517.A8708_16600"/>
<dbReference type="InterPro" id="IPR027417">
    <property type="entry name" value="P-loop_NTPase"/>
</dbReference>
<proteinExistence type="predicted"/>
<dbReference type="InterPro" id="IPR041617">
    <property type="entry name" value="TPR_MalT"/>
</dbReference>
<dbReference type="OrthoDB" id="1137593at2"/>
<dbReference type="Pfam" id="PF17874">
    <property type="entry name" value="TPR_MalT"/>
    <property type="match status" value="1"/>
</dbReference>
<feature type="domain" description="HTH luxR-type" evidence="4">
    <location>
        <begin position="833"/>
        <end position="898"/>
    </location>
</feature>
<dbReference type="SMART" id="SM00028">
    <property type="entry name" value="TPR"/>
    <property type="match status" value="4"/>
</dbReference>
<dbReference type="Pfam" id="PF25873">
    <property type="entry name" value="WHD_MalT"/>
    <property type="match status" value="1"/>
</dbReference>
<gene>
    <name evidence="5" type="ORF">A8708_16600</name>
</gene>
<keyword evidence="2" id="KW-0238">DNA-binding</keyword>
<dbReference type="EMBL" id="LYPB01000048">
    <property type="protein sequence ID" value="OAS21553.1"/>
    <property type="molecule type" value="Genomic_DNA"/>
</dbReference>
<name>A0A198AKU9_9BACL</name>
<reference evidence="5 6" key="1">
    <citation type="submission" date="2016-05" db="EMBL/GenBank/DDBJ databases">
        <title>Paenibacillus sp. 1ZS3-15 nov., isolated from the rhizosphere soil.</title>
        <authorList>
            <person name="Zhang X.X."/>
            <person name="Zhang J."/>
        </authorList>
    </citation>
    <scope>NUCLEOTIDE SEQUENCE [LARGE SCALE GENOMIC DNA]</scope>
    <source>
        <strain evidence="5 6">1ZS3-15</strain>
    </source>
</reference>
<dbReference type="Gene3D" id="3.40.50.300">
    <property type="entry name" value="P-loop containing nucleotide triphosphate hydrolases"/>
    <property type="match status" value="1"/>
</dbReference>
<dbReference type="SUPFAM" id="SSF46894">
    <property type="entry name" value="C-terminal effector domain of the bipartite response regulators"/>
    <property type="match status" value="1"/>
</dbReference>
<dbReference type="AlphaFoldDB" id="A0A198AKU9"/>
<dbReference type="PROSITE" id="PS50043">
    <property type="entry name" value="HTH_LUXR_2"/>
    <property type="match status" value="1"/>
</dbReference>
<dbReference type="GO" id="GO:0006355">
    <property type="term" value="P:regulation of DNA-templated transcription"/>
    <property type="evidence" value="ECO:0007669"/>
    <property type="project" value="InterPro"/>
</dbReference>
<dbReference type="PANTHER" id="PTHR44688:SF16">
    <property type="entry name" value="DNA-BINDING TRANSCRIPTIONAL ACTIVATOR DEVR_DOSR"/>
    <property type="match status" value="1"/>
</dbReference>
<dbReference type="GO" id="GO:0003677">
    <property type="term" value="F:DNA binding"/>
    <property type="evidence" value="ECO:0007669"/>
    <property type="project" value="UniProtKB-KW"/>
</dbReference>
<dbReference type="InterPro" id="IPR011990">
    <property type="entry name" value="TPR-like_helical_dom_sf"/>
</dbReference>
<evidence type="ECO:0000256" key="1">
    <source>
        <dbReference type="ARBA" id="ARBA00023015"/>
    </source>
</evidence>
<dbReference type="PRINTS" id="PR00038">
    <property type="entry name" value="HTHLUXR"/>
</dbReference>
<keyword evidence="3" id="KW-0804">Transcription</keyword>
<comment type="caution">
    <text evidence="5">The sequence shown here is derived from an EMBL/GenBank/DDBJ whole genome shotgun (WGS) entry which is preliminary data.</text>
</comment>
<dbReference type="SMART" id="SM00421">
    <property type="entry name" value="HTH_LUXR"/>
    <property type="match status" value="1"/>
</dbReference>
<evidence type="ECO:0000259" key="4">
    <source>
        <dbReference type="PROSITE" id="PS50043"/>
    </source>
</evidence>
<dbReference type="InterPro" id="IPR019734">
    <property type="entry name" value="TPR_rpt"/>
</dbReference>
<evidence type="ECO:0000313" key="6">
    <source>
        <dbReference type="Proteomes" id="UP000078454"/>
    </source>
</evidence>
<dbReference type="InterPro" id="IPR059106">
    <property type="entry name" value="WHD_MalT"/>
</dbReference>
<dbReference type="InterPro" id="IPR000792">
    <property type="entry name" value="Tscrpt_reg_LuxR_C"/>
</dbReference>
<dbReference type="RefSeq" id="WP_068662414.1">
    <property type="nucleotide sequence ID" value="NZ_LYPB01000048.1"/>
</dbReference>
<sequence length="900" mass="101557">MNRPILMTKLYIPVPQSRVVLRSRLIEQLDKGLDRKLTLITASAGYGKTRLISEWIAGCDLPVAWLSLDEGDNEVASFLTHVIAALSTIIEDIGGEVVGTLESQQPPSTKSILRILINKISALTYKFVLVLDDFHVLSNKRIDDALAFLLEYLPRQMHLVIATREHPQLPLSRLRALGDLTELRAADLRFTTSEAAEFFSQVMDMALSTDEITALERRTEGWVAGLQLAALSMQGLEDIPGFIRVFSGDNRFIVDYLVEEVLRRQPEHIRNFLLQTSILERLYGPLCDAVTGQEDGSLRLEALERGNFFVVRLDDKRLWYRYHHLFAQVLYTHLKADQSDRIAELHWRASVWYEQNGSVTDAIRHALAANDFARAANLIEVAWPAMRKLRQGLAILGWLKMLPDELIRCRPVLSVEYAWALMAGGEFVAVEERLRDAERWLESTKDIHTRMAEMIIMDHEEFHHLPATIAGYRAARSQVMGDIPAAIQYAQRVLDLVPEGDHLRRGAALALLGLAAWTSGDLEKAYRMFDEGMAGVLLAGNISDAIAGTITLADIRMAQGRMRQSMYAYERGLLLSAENGEPILRGTVEIHMGISVLYCEYNDLHAAEYHLLRSKELSETTGCSQNSYRWHTAMAQILEAKGDLNGALSLLLMAERLYRSDFFPNVRPVSAVKTRVWIKQGKVDDALDWAREHALSVEDDLSYLREFEHITLARVLLAQYKRDRMARSIIEILGLLERLFHAAEKGGRTKSATEILILQALAHHIQGAIPAALVSLDRALTLARSEGYVRIFVEEGEPIVTLLKAVLGQGVHINYIPQLLNAIVKAKSNETVKQVLNEPLSVRELEVLQLFRSELSGPEIARELHVSLNTLRSHTKNMYSKLEVNNRRAAVRRAEELELF</sequence>